<accession>A0A811VC92</accession>
<evidence type="ECO:0000313" key="1">
    <source>
        <dbReference type="EMBL" id="CAD7012930.1"/>
    </source>
</evidence>
<sequence length="113" mass="13044">MYERYSRLQHSHPQFGAARLDTATGKLDLSICRKLYASTSISSSFSTPEKRIKFYEQQLNTGEYNNSGKAANNVDYDGSGVAFSKSRNKFDLPWVTMRESEIRWWLCNIIKFS</sequence>
<comment type="caution">
    <text evidence="1">The sequence shown here is derived from an EMBL/GenBank/DDBJ whole genome shotgun (WGS) entry which is preliminary data.</text>
</comment>
<evidence type="ECO:0000313" key="2">
    <source>
        <dbReference type="Proteomes" id="UP000606786"/>
    </source>
</evidence>
<keyword evidence="2" id="KW-1185">Reference proteome</keyword>
<protein>
    <submittedName>
        <fullName evidence="1">(Mediterranean fruit fly) hypothetical protein</fullName>
    </submittedName>
</protein>
<name>A0A811VC92_CERCA</name>
<reference evidence="1" key="1">
    <citation type="submission" date="2020-11" db="EMBL/GenBank/DDBJ databases">
        <authorList>
            <person name="Whitehead M."/>
        </authorList>
    </citation>
    <scope>NUCLEOTIDE SEQUENCE</scope>
    <source>
        <strain evidence="1">EGII</strain>
    </source>
</reference>
<organism evidence="1 2">
    <name type="scientific">Ceratitis capitata</name>
    <name type="common">Mediterranean fruit fly</name>
    <name type="synonym">Tephritis capitata</name>
    <dbReference type="NCBI Taxonomy" id="7213"/>
    <lineage>
        <taxon>Eukaryota</taxon>
        <taxon>Metazoa</taxon>
        <taxon>Ecdysozoa</taxon>
        <taxon>Arthropoda</taxon>
        <taxon>Hexapoda</taxon>
        <taxon>Insecta</taxon>
        <taxon>Pterygota</taxon>
        <taxon>Neoptera</taxon>
        <taxon>Endopterygota</taxon>
        <taxon>Diptera</taxon>
        <taxon>Brachycera</taxon>
        <taxon>Muscomorpha</taxon>
        <taxon>Tephritoidea</taxon>
        <taxon>Tephritidae</taxon>
        <taxon>Ceratitis</taxon>
        <taxon>Ceratitis</taxon>
    </lineage>
</organism>
<dbReference type="Proteomes" id="UP000606786">
    <property type="component" value="Unassembled WGS sequence"/>
</dbReference>
<proteinExistence type="predicted"/>
<dbReference type="EMBL" id="CAJHJT010000056">
    <property type="protein sequence ID" value="CAD7012930.1"/>
    <property type="molecule type" value="Genomic_DNA"/>
</dbReference>
<dbReference type="AlphaFoldDB" id="A0A811VC92"/>
<gene>
    <name evidence="1" type="ORF">CCAP1982_LOCUS21027</name>
</gene>